<gene>
    <name evidence="10" type="primary">gmk</name>
    <name evidence="10" type="ORF">KBTEX_01363</name>
</gene>
<dbReference type="FunFam" id="3.40.50.300:FF:000084">
    <property type="entry name" value="Guanylate kinase"/>
    <property type="match status" value="1"/>
</dbReference>
<dbReference type="Gene3D" id="3.30.63.10">
    <property type="entry name" value="Guanylate Kinase phosphate binding domain"/>
    <property type="match status" value="1"/>
</dbReference>
<sequence length="206" mass="22779">MSGTLFIIAAPSGGGKTSLVRALRDDDPAIAVSVSHTTRPRREGETDGEDYHFVGEEDFAALVADGEFLEHAEVFGNRYGTTRTAVERELAAGRDVILEIDWQGARQVRTLMPGTVSIFVLPPSRRELERRLRGRGQDSDEVIASRMRAAEAEMAHYHEFDYLVINEVFDHALADLAAIVRAARLRLSRQRVRHAEAIATLLPDGG</sequence>
<dbReference type="PROSITE" id="PS50052">
    <property type="entry name" value="GUANYLATE_KINASE_2"/>
    <property type="match status" value="1"/>
</dbReference>
<dbReference type="PANTHER" id="PTHR23117:SF13">
    <property type="entry name" value="GUANYLATE KINASE"/>
    <property type="match status" value="1"/>
</dbReference>
<dbReference type="CDD" id="cd00071">
    <property type="entry name" value="GMPK"/>
    <property type="match status" value="1"/>
</dbReference>
<dbReference type="HAMAP" id="MF_00328">
    <property type="entry name" value="Guanylate_kinase"/>
    <property type="match status" value="1"/>
</dbReference>
<evidence type="ECO:0000256" key="6">
    <source>
        <dbReference type="ARBA" id="ARBA00022741"/>
    </source>
</evidence>
<dbReference type="PROSITE" id="PS00856">
    <property type="entry name" value="GUANYLATE_KINASE_1"/>
    <property type="match status" value="1"/>
</dbReference>
<evidence type="ECO:0000256" key="7">
    <source>
        <dbReference type="ARBA" id="ARBA00022777"/>
    </source>
</evidence>
<dbReference type="InterPro" id="IPR008145">
    <property type="entry name" value="GK/Ca_channel_bsu"/>
</dbReference>
<evidence type="ECO:0000256" key="2">
    <source>
        <dbReference type="ARBA" id="ARBA00005790"/>
    </source>
</evidence>
<dbReference type="SMART" id="SM00072">
    <property type="entry name" value="GuKc"/>
    <property type="match status" value="1"/>
</dbReference>
<dbReference type="AlphaFoldDB" id="A0A5B8RC46"/>
<evidence type="ECO:0000256" key="8">
    <source>
        <dbReference type="ARBA" id="ARBA00022840"/>
    </source>
</evidence>
<dbReference type="FunFam" id="3.30.63.10:FF:000002">
    <property type="entry name" value="Guanylate kinase 1"/>
    <property type="match status" value="1"/>
</dbReference>
<dbReference type="NCBIfam" id="TIGR03263">
    <property type="entry name" value="guanyl_kin"/>
    <property type="match status" value="1"/>
</dbReference>
<comment type="similarity">
    <text evidence="2">Belongs to the guanylate kinase family.</text>
</comment>
<evidence type="ECO:0000256" key="3">
    <source>
        <dbReference type="ARBA" id="ARBA00012961"/>
    </source>
</evidence>
<dbReference type="Gene3D" id="3.40.50.300">
    <property type="entry name" value="P-loop containing nucleotide triphosphate hydrolases"/>
    <property type="match status" value="1"/>
</dbReference>
<dbReference type="InterPro" id="IPR027417">
    <property type="entry name" value="P-loop_NTPase"/>
</dbReference>
<keyword evidence="6" id="KW-0547">Nucleotide-binding</keyword>
<proteinExistence type="inferred from homology"/>
<dbReference type="EC" id="2.7.4.8" evidence="3"/>
<dbReference type="EMBL" id="MN079093">
    <property type="protein sequence ID" value="QEA05044.1"/>
    <property type="molecule type" value="Genomic_DNA"/>
</dbReference>
<dbReference type="PANTHER" id="PTHR23117">
    <property type="entry name" value="GUANYLATE KINASE-RELATED"/>
    <property type="match status" value="1"/>
</dbReference>
<keyword evidence="4" id="KW-0963">Cytoplasm</keyword>
<evidence type="ECO:0000256" key="5">
    <source>
        <dbReference type="ARBA" id="ARBA00022679"/>
    </source>
</evidence>
<evidence type="ECO:0000313" key="10">
    <source>
        <dbReference type="EMBL" id="QEA05044.1"/>
    </source>
</evidence>
<dbReference type="Pfam" id="PF00625">
    <property type="entry name" value="Guanylate_kin"/>
    <property type="match status" value="1"/>
</dbReference>
<organism evidence="10">
    <name type="scientific">uncultured organism</name>
    <dbReference type="NCBI Taxonomy" id="155900"/>
    <lineage>
        <taxon>unclassified sequences</taxon>
        <taxon>environmental samples</taxon>
    </lineage>
</organism>
<accession>A0A5B8RC46</accession>
<dbReference type="GO" id="GO:0004385">
    <property type="term" value="F:GMP kinase activity"/>
    <property type="evidence" value="ECO:0007669"/>
    <property type="project" value="UniProtKB-EC"/>
</dbReference>
<protein>
    <recommendedName>
        <fullName evidence="3">guanylate kinase</fullName>
        <ecNumber evidence="3">2.7.4.8</ecNumber>
    </recommendedName>
</protein>
<keyword evidence="8" id="KW-0067">ATP-binding</keyword>
<dbReference type="InterPro" id="IPR017665">
    <property type="entry name" value="Guanylate_kinase"/>
</dbReference>
<evidence type="ECO:0000256" key="4">
    <source>
        <dbReference type="ARBA" id="ARBA00022490"/>
    </source>
</evidence>
<comment type="subcellular location">
    <subcellularLocation>
        <location evidence="1">Cytoplasm</location>
    </subcellularLocation>
</comment>
<name>A0A5B8RC46_9ZZZZ</name>
<evidence type="ECO:0000259" key="9">
    <source>
        <dbReference type="PROSITE" id="PS50052"/>
    </source>
</evidence>
<evidence type="ECO:0000256" key="1">
    <source>
        <dbReference type="ARBA" id="ARBA00004496"/>
    </source>
</evidence>
<reference evidence="10" key="1">
    <citation type="submission" date="2019-06" db="EMBL/GenBank/DDBJ databases">
        <authorList>
            <person name="Murdoch R.W."/>
            <person name="Fathepure B."/>
        </authorList>
    </citation>
    <scope>NUCLEOTIDE SEQUENCE</scope>
</reference>
<keyword evidence="5 10" id="KW-0808">Transferase</keyword>
<keyword evidence="7 10" id="KW-0418">Kinase</keyword>
<dbReference type="GO" id="GO:0005524">
    <property type="term" value="F:ATP binding"/>
    <property type="evidence" value="ECO:0007669"/>
    <property type="project" value="UniProtKB-KW"/>
</dbReference>
<dbReference type="InterPro" id="IPR020590">
    <property type="entry name" value="Guanylate_kinase_CS"/>
</dbReference>
<feature type="domain" description="Guanylate kinase-like" evidence="9">
    <location>
        <begin position="3"/>
        <end position="181"/>
    </location>
</feature>
<dbReference type="SUPFAM" id="SSF52540">
    <property type="entry name" value="P-loop containing nucleoside triphosphate hydrolases"/>
    <property type="match status" value="1"/>
</dbReference>
<dbReference type="InterPro" id="IPR008144">
    <property type="entry name" value="Guanylate_kin-like_dom"/>
</dbReference>